<dbReference type="Proteomes" id="UP000076929">
    <property type="component" value="Chromosome"/>
</dbReference>
<dbReference type="RefSeq" id="WP_066565057.1">
    <property type="nucleotide sequence ID" value="NZ_CP015622.1"/>
</dbReference>
<reference evidence="1 2" key="1">
    <citation type="submission" date="2016-05" db="EMBL/GenBank/DDBJ databases">
        <title>Complete genome sequence of Corynebacterium crudilactis, a new Corynebacterium species isolated from raw cow's milk.</title>
        <authorList>
            <person name="Christian R."/>
            <person name="Zimmermann J."/>
            <person name="Lipski A."/>
            <person name="Kalinowski J."/>
        </authorList>
    </citation>
    <scope>NUCLEOTIDE SEQUENCE [LARGE SCALE GENOMIC DNA]</scope>
    <source>
        <strain evidence="1 2">JZ16</strain>
    </source>
</reference>
<evidence type="ECO:0000313" key="2">
    <source>
        <dbReference type="Proteomes" id="UP000076929"/>
    </source>
</evidence>
<proteinExistence type="predicted"/>
<protein>
    <submittedName>
        <fullName evidence="1">Uncharacterized protein</fullName>
    </submittedName>
</protein>
<dbReference type="InterPro" id="IPR049249">
    <property type="entry name" value="DUF6882"/>
</dbReference>
<dbReference type="KEGG" id="ccjz:ccrud_04555"/>
<dbReference type="Pfam" id="PF21813">
    <property type="entry name" value="DUF6882"/>
    <property type="match status" value="1"/>
</dbReference>
<evidence type="ECO:0000313" key="1">
    <source>
        <dbReference type="EMBL" id="ANE03557.1"/>
    </source>
</evidence>
<organism evidence="1 2">
    <name type="scientific">Corynebacterium crudilactis</name>
    <dbReference type="NCBI Taxonomy" id="1652495"/>
    <lineage>
        <taxon>Bacteria</taxon>
        <taxon>Bacillati</taxon>
        <taxon>Actinomycetota</taxon>
        <taxon>Actinomycetes</taxon>
        <taxon>Mycobacteriales</taxon>
        <taxon>Corynebacteriaceae</taxon>
        <taxon>Corynebacterium</taxon>
    </lineage>
</organism>
<dbReference type="STRING" id="1652495.ccrud_04555"/>
<dbReference type="AlphaFoldDB" id="A0A172QS90"/>
<gene>
    <name evidence="1" type="ORF">ccrud_04555</name>
</gene>
<sequence length="398" mass="43820">MEIPRPSSLFDVITDGILGQACVDQAFAAQLGRVTGVEFNLSEDTTAVNVRINRASGSPFDTAGEIIAWINNQEFEWVSTRGQDLDIEVLQGTQPLSDDLITAARTLYNNAPAFIAPLVDGRKALVALHHMPQLIDVRHSLIEGLPNMLPGTDFKRALSSFAAFRDLGIRFDSNRIAFSDGTSLLLRNDRAIEIAGGLSLRDVRADAAFMSAEHQLLFDALSPSHNVTFNPQLNTATVENEHQVRAIPLAVIDGSRWVWTWSLRELNGQATEGLARFGFDNGLLLLTNAEITVEEAQSFDLIDIAKQVLNIWTHAIIRQEDGSAVVVLLDHPRLQLPPASHLAVEATLYHQLSRDIDARRAVVSYAAHRNVPFDGFALTVDGKHVNVEFDGDRITKVH</sequence>
<keyword evidence="2" id="KW-1185">Reference proteome</keyword>
<name>A0A172QS90_9CORY</name>
<dbReference type="OrthoDB" id="4428117at2"/>
<accession>A0A172QS90</accession>
<dbReference type="EMBL" id="CP015622">
    <property type="protein sequence ID" value="ANE03557.1"/>
    <property type="molecule type" value="Genomic_DNA"/>
</dbReference>